<dbReference type="GO" id="GO:1990904">
    <property type="term" value="C:ribonucleoprotein complex"/>
    <property type="evidence" value="ECO:0007669"/>
    <property type="project" value="UniProtKB-KW"/>
</dbReference>
<dbReference type="eggNOG" id="KOG4206">
    <property type="taxonomic scope" value="Eukaryota"/>
</dbReference>
<evidence type="ECO:0000313" key="5">
    <source>
        <dbReference type="EMBL" id="CCF50386.1"/>
    </source>
</evidence>
<dbReference type="HOGENOM" id="CLU_041869_1_0_1"/>
<reference evidence="5 6" key="1">
    <citation type="journal article" date="2012" name="Plant Cell">
        <title>Genome comparison of barley and maize smut fungi reveals targeted loss of RNA silencing components and species-specific presence of transposable elements.</title>
        <authorList>
            <person name="Laurie J.D."/>
            <person name="Ali S."/>
            <person name="Linning R."/>
            <person name="Mannhaupt G."/>
            <person name="Wong P."/>
            <person name="Gueldener U."/>
            <person name="Muensterkoetter M."/>
            <person name="Moore R."/>
            <person name="Kahmann R."/>
            <person name="Bakkeren G."/>
            <person name="Schirawski J."/>
        </authorList>
    </citation>
    <scope>NUCLEOTIDE SEQUENCE [LARGE SCALE GENOMIC DNA]</scope>
    <source>
        <strain evidence="6">Uh4875-4</strain>
    </source>
</reference>
<dbReference type="EMBL" id="CAGI01000154">
    <property type="protein sequence ID" value="CCF50386.1"/>
    <property type="molecule type" value="Genomic_DNA"/>
</dbReference>
<name>I2FTZ3_USTHO</name>
<dbReference type="InterPro" id="IPR035979">
    <property type="entry name" value="RBD_domain_sf"/>
</dbReference>
<dbReference type="PANTHER" id="PTHR10501">
    <property type="entry name" value="U1 SMALL NUCLEAR RIBONUCLEOPROTEIN A/U2 SMALL NUCLEAR RIBONUCLEOPROTEIN B"/>
    <property type="match status" value="1"/>
</dbReference>
<dbReference type="Proteomes" id="UP000006174">
    <property type="component" value="Unassembled WGS sequence"/>
</dbReference>
<evidence type="ECO:0000256" key="2">
    <source>
        <dbReference type="PROSITE-ProRule" id="PRU00176"/>
    </source>
</evidence>
<evidence type="ECO:0000256" key="1">
    <source>
        <dbReference type="ARBA" id="ARBA00022884"/>
    </source>
</evidence>
<dbReference type="PROSITE" id="PS50102">
    <property type="entry name" value="RRM"/>
    <property type="match status" value="1"/>
</dbReference>
<dbReference type="OMA" id="WSARIEF"/>
<dbReference type="AlphaFoldDB" id="I2FTZ3"/>
<dbReference type="InterPro" id="IPR012677">
    <property type="entry name" value="Nucleotide-bd_a/b_plait_sf"/>
</dbReference>
<protein>
    <submittedName>
        <fullName evidence="5">Related to U2 small nuclear ribonucleoprotein B</fullName>
    </submittedName>
</protein>
<evidence type="ECO:0000256" key="3">
    <source>
        <dbReference type="SAM" id="MobiDB-lite"/>
    </source>
</evidence>
<dbReference type="SMART" id="SM00360">
    <property type="entry name" value="RRM"/>
    <property type="match status" value="1"/>
</dbReference>
<accession>I2FTZ3</accession>
<dbReference type="OrthoDB" id="277802at2759"/>
<evidence type="ECO:0000313" key="6">
    <source>
        <dbReference type="Proteomes" id="UP000006174"/>
    </source>
</evidence>
<dbReference type="CDD" id="cd12246">
    <property type="entry name" value="RRM1_U1A_like"/>
    <property type="match status" value="1"/>
</dbReference>
<evidence type="ECO:0000259" key="4">
    <source>
        <dbReference type="PROSITE" id="PS50102"/>
    </source>
</evidence>
<organism evidence="5 6">
    <name type="scientific">Ustilago hordei</name>
    <name type="common">Barley covered smut fungus</name>
    <dbReference type="NCBI Taxonomy" id="120017"/>
    <lineage>
        <taxon>Eukaryota</taxon>
        <taxon>Fungi</taxon>
        <taxon>Dikarya</taxon>
        <taxon>Basidiomycota</taxon>
        <taxon>Ustilaginomycotina</taxon>
        <taxon>Ustilaginomycetes</taxon>
        <taxon>Ustilaginales</taxon>
        <taxon>Ustilaginaceae</taxon>
        <taxon>Ustilago</taxon>
    </lineage>
</organism>
<comment type="caution">
    <text evidence="5">The sequence shown here is derived from an EMBL/GenBank/DDBJ whole genome shotgun (WGS) entry which is preliminary data.</text>
</comment>
<dbReference type="Pfam" id="PF00076">
    <property type="entry name" value="RRM_1"/>
    <property type="match status" value="1"/>
</dbReference>
<dbReference type="SUPFAM" id="SSF54928">
    <property type="entry name" value="RNA-binding domain, RBD"/>
    <property type="match status" value="2"/>
</dbReference>
<proteinExistence type="predicted"/>
<feature type="domain" description="RRM" evidence="4">
    <location>
        <begin position="23"/>
        <end position="103"/>
    </location>
</feature>
<dbReference type="Gene3D" id="3.30.70.330">
    <property type="match status" value="2"/>
</dbReference>
<sequence>MPSAATSSTNVAEASSSKAAPSPTLYVKNIEGKVKKPAELRRQLHSLFSTYGRVLDVVATRAHGMRGQAFIVFENPSFSTAAKRGLHNFSFYSKPLHIEYSSGSKSKALLRKELGYEAVQELDLEKSRTTESKRGEKRANQTAPEQEEQEEEEGSGRKRVKREEDEEEEDGVIVQASNVPGSIEGEVISALFSRQSGYVGTDEGTNREDGETWTAEIRFDGEESAKAALESLQGVQIDPMYKLELSIVS</sequence>
<gene>
    <name evidence="5" type="ORF">UHOR_08004</name>
</gene>
<dbReference type="STRING" id="1128400.I2FTZ3"/>
<keyword evidence="1 2" id="KW-0694">RNA-binding</keyword>
<keyword evidence="5" id="KW-0687">Ribonucleoprotein</keyword>
<feature type="compositionally biased region" description="Basic and acidic residues" evidence="3">
    <location>
        <begin position="125"/>
        <end position="139"/>
    </location>
</feature>
<keyword evidence="6" id="KW-1185">Reference proteome</keyword>
<dbReference type="GO" id="GO:0003723">
    <property type="term" value="F:RNA binding"/>
    <property type="evidence" value="ECO:0007669"/>
    <property type="project" value="UniProtKB-UniRule"/>
</dbReference>
<dbReference type="InterPro" id="IPR000504">
    <property type="entry name" value="RRM_dom"/>
</dbReference>
<feature type="region of interest" description="Disordered" evidence="3">
    <location>
        <begin position="125"/>
        <end position="178"/>
    </location>
</feature>